<feature type="transmembrane region" description="Helical" evidence="6">
    <location>
        <begin position="339"/>
        <end position="361"/>
    </location>
</feature>
<feature type="transmembrane region" description="Helical" evidence="6">
    <location>
        <begin position="27"/>
        <end position="50"/>
    </location>
</feature>
<evidence type="ECO:0000259" key="7">
    <source>
        <dbReference type="PROSITE" id="PS50850"/>
    </source>
</evidence>
<accession>A0AAJ1VMA2</accession>
<dbReference type="GO" id="GO:0022857">
    <property type="term" value="F:transmembrane transporter activity"/>
    <property type="evidence" value="ECO:0007669"/>
    <property type="project" value="InterPro"/>
</dbReference>
<feature type="transmembrane region" description="Helical" evidence="6">
    <location>
        <begin position="123"/>
        <end position="143"/>
    </location>
</feature>
<evidence type="ECO:0000313" key="8">
    <source>
        <dbReference type="EMBL" id="MDN6899436.1"/>
    </source>
</evidence>
<keyword evidence="3 6" id="KW-0812">Transmembrane</keyword>
<proteinExistence type="predicted"/>
<name>A0AAJ1VMA2_9LACO</name>
<dbReference type="Gene3D" id="1.20.1250.20">
    <property type="entry name" value="MFS general substrate transporter like domains"/>
    <property type="match status" value="2"/>
</dbReference>
<organism evidence="8 9">
    <name type="scientific">Oenococcus sicerae</name>
    <dbReference type="NCBI Taxonomy" id="2203724"/>
    <lineage>
        <taxon>Bacteria</taxon>
        <taxon>Bacillati</taxon>
        <taxon>Bacillota</taxon>
        <taxon>Bacilli</taxon>
        <taxon>Lactobacillales</taxon>
        <taxon>Lactobacillaceae</taxon>
        <taxon>Oenococcus</taxon>
    </lineage>
</organism>
<feature type="transmembrane region" description="Helical" evidence="6">
    <location>
        <begin position="70"/>
        <end position="92"/>
    </location>
</feature>
<keyword evidence="4 6" id="KW-1133">Transmembrane helix</keyword>
<comment type="caution">
    <text evidence="8">The sequence shown here is derived from an EMBL/GenBank/DDBJ whole genome shotgun (WGS) entry which is preliminary data.</text>
</comment>
<evidence type="ECO:0000313" key="9">
    <source>
        <dbReference type="Proteomes" id="UP001167919"/>
    </source>
</evidence>
<feature type="transmembrane region" description="Helical" evidence="6">
    <location>
        <begin position="164"/>
        <end position="186"/>
    </location>
</feature>
<dbReference type="InterPro" id="IPR036259">
    <property type="entry name" value="MFS_trans_sf"/>
</dbReference>
<evidence type="ECO:0000256" key="1">
    <source>
        <dbReference type="ARBA" id="ARBA00004651"/>
    </source>
</evidence>
<dbReference type="InterPro" id="IPR024671">
    <property type="entry name" value="Atg22-like"/>
</dbReference>
<evidence type="ECO:0000256" key="6">
    <source>
        <dbReference type="SAM" id="Phobius"/>
    </source>
</evidence>
<feature type="transmembrane region" description="Helical" evidence="6">
    <location>
        <begin position="404"/>
        <end position="423"/>
    </location>
</feature>
<feature type="transmembrane region" description="Helical" evidence="6">
    <location>
        <begin position="315"/>
        <end position="333"/>
    </location>
</feature>
<feature type="domain" description="Major facilitator superfamily (MFS) profile" evidence="7">
    <location>
        <begin position="249"/>
        <end position="426"/>
    </location>
</feature>
<dbReference type="GO" id="GO:0005886">
    <property type="term" value="C:plasma membrane"/>
    <property type="evidence" value="ECO:0007669"/>
    <property type="project" value="UniProtKB-SubCell"/>
</dbReference>
<dbReference type="InterPro" id="IPR050495">
    <property type="entry name" value="ATG22/LtaA_families"/>
</dbReference>
<feature type="transmembrane region" description="Helical" evidence="6">
    <location>
        <begin position="286"/>
        <end position="306"/>
    </location>
</feature>
<dbReference type="PROSITE" id="PS50850">
    <property type="entry name" value="MFS"/>
    <property type="match status" value="1"/>
</dbReference>
<dbReference type="AlphaFoldDB" id="A0AAJ1VMA2"/>
<evidence type="ECO:0000256" key="2">
    <source>
        <dbReference type="ARBA" id="ARBA00022448"/>
    </source>
</evidence>
<evidence type="ECO:0000256" key="4">
    <source>
        <dbReference type="ARBA" id="ARBA00022989"/>
    </source>
</evidence>
<feature type="transmembrane region" description="Helical" evidence="6">
    <location>
        <begin position="373"/>
        <end position="392"/>
    </location>
</feature>
<feature type="transmembrane region" description="Helical" evidence="6">
    <location>
        <begin position="250"/>
        <end position="280"/>
    </location>
</feature>
<protein>
    <submittedName>
        <fullName evidence="8">MFS transporter</fullName>
    </submittedName>
</protein>
<keyword evidence="5 6" id="KW-0472">Membrane</keyword>
<dbReference type="Proteomes" id="UP001167919">
    <property type="component" value="Unassembled WGS sequence"/>
</dbReference>
<sequence length="426" mass="47249">MVRKLAMLLFKKTATNSSRLTKTEWSWILYDWANSSFGIIVVTAVLPIFLTSIGRKAGFSSADINAYWSYANSISTLLVAFSAPILGALADFAGMKGRLFNFFTGLGILATAALALVGDQHFWTLLIVFVFANIGYSAANIFYDSYLIDVSSDDRMDKVSSTGYGWGYMGGLVPFLAFYLMVSMHILKGNGAYYTAFIIAAVWWLIWTIPFWLNVRQQNSLVKPDRPVFAAYSEILHTLKHLMTTDYRQMALFLLAYFFYIDGINTIFTVASTFGLAVGISSSDLLMVLLVVQLVAFPFSIIYGILSKKFGTKKLLLTGIIIYLFISFYALFIHSVTEFWILGVLVGTSQGGIQALSRSYFGKLVPKEHASEFFGFFNIFGKFSAIIGPFLFGVVSQISGQVQIGAFSMAILFSIGLIILLCVKEN</sequence>
<feature type="transmembrane region" description="Helical" evidence="6">
    <location>
        <begin position="99"/>
        <end position="117"/>
    </location>
</feature>
<dbReference type="EMBL" id="SDWY01000001">
    <property type="protein sequence ID" value="MDN6899436.1"/>
    <property type="molecule type" value="Genomic_DNA"/>
</dbReference>
<dbReference type="SUPFAM" id="SSF103473">
    <property type="entry name" value="MFS general substrate transporter"/>
    <property type="match status" value="1"/>
</dbReference>
<dbReference type="PANTHER" id="PTHR23519">
    <property type="entry name" value="AUTOPHAGY-RELATED PROTEIN 22"/>
    <property type="match status" value="1"/>
</dbReference>
<dbReference type="PANTHER" id="PTHR23519:SF1">
    <property type="entry name" value="AUTOPHAGY-RELATED PROTEIN 22"/>
    <property type="match status" value="1"/>
</dbReference>
<dbReference type="Pfam" id="PF11700">
    <property type="entry name" value="ATG22"/>
    <property type="match status" value="2"/>
</dbReference>
<evidence type="ECO:0000256" key="5">
    <source>
        <dbReference type="ARBA" id="ARBA00023136"/>
    </source>
</evidence>
<comment type="subcellular location">
    <subcellularLocation>
        <location evidence="1">Cell membrane</location>
        <topology evidence="1">Multi-pass membrane protein</topology>
    </subcellularLocation>
</comment>
<evidence type="ECO:0000256" key="3">
    <source>
        <dbReference type="ARBA" id="ARBA00022692"/>
    </source>
</evidence>
<gene>
    <name evidence="8" type="ORF">EVC35_00220</name>
</gene>
<keyword evidence="2" id="KW-0813">Transport</keyword>
<feature type="transmembrane region" description="Helical" evidence="6">
    <location>
        <begin position="192"/>
        <end position="213"/>
    </location>
</feature>
<reference evidence="8" key="1">
    <citation type="submission" date="2019-01" db="EMBL/GenBank/DDBJ databases">
        <title>Oenococcus sicerae UCMA17102.</title>
        <authorList>
            <person name="Cousin F.J."/>
            <person name="Le Guellec R."/>
            <person name="Cretenet M."/>
        </authorList>
    </citation>
    <scope>NUCLEOTIDE SEQUENCE</scope>
    <source>
        <strain evidence="8">UCMA17102</strain>
    </source>
</reference>
<dbReference type="InterPro" id="IPR020846">
    <property type="entry name" value="MFS_dom"/>
</dbReference>